<dbReference type="InterPro" id="IPR007362">
    <property type="entry name" value="DUF429"/>
</dbReference>
<protein>
    <submittedName>
        <fullName evidence="1">Putative RNase H-like nuclease</fullName>
    </submittedName>
</protein>
<keyword evidence="2" id="KW-1185">Reference proteome</keyword>
<dbReference type="OrthoDB" id="9811476at2"/>
<dbReference type="EMBL" id="SMAK01000018">
    <property type="protein sequence ID" value="TCT03694.1"/>
    <property type="molecule type" value="Genomic_DNA"/>
</dbReference>
<dbReference type="AlphaFoldDB" id="A0A4R3LSY0"/>
<evidence type="ECO:0000313" key="2">
    <source>
        <dbReference type="Proteomes" id="UP000295678"/>
    </source>
</evidence>
<dbReference type="Pfam" id="PF04250">
    <property type="entry name" value="DUF429"/>
    <property type="match status" value="1"/>
</dbReference>
<dbReference type="RefSeq" id="WP_132807958.1">
    <property type="nucleotide sequence ID" value="NZ_SMAK01000018.1"/>
</dbReference>
<organism evidence="1 2">
    <name type="scientific">Tepidamorphus gemmatus</name>
    <dbReference type="NCBI Taxonomy" id="747076"/>
    <lineage>
        <taxon>Bacteria</taxon>
        <taxon>Pseudomonadati</taxon>
        <taxon>Pseudomonadota</taxon>
        <taxon>Alphaproteobacteria</taxon>
        <taxon>Hyphomicrobiales</taxon>
        <taxon>Tepidamorphaceae</taxon>
        <taxon>Tepidamorphus</taxon>
    </lineage>
</organism>
<reference evidence="1 2" key="1">
    <citation type="submission" date="2019-03" db="EMBL/GenBank/DDBJ databases">
        <title>Genomic Encyclopedia of Type Strains, Phase IV (KMG-IV): sequencing the most valuable type-strain genomes for metagenomic binning, comparative biology and taxonomic classification.</title>
        <authorList>
            <person name="Goeker M."/>
        </authorList>
    </citation>
    <scope>NUCLEOTIDE SEQUENCE [LARGE SCALE GENOMIC DNA]</scope>
    <source>
        <strain evidence="1 2">DSM 19345</strain>
    </source>
</reference>
<name>A0A4R3LSY0_9HYPH</name>
<sequence>MSGSVTSHIVAGVDGCPGGWIAIVGDPDDPGAAGVHVVSAFSAICDLPDAPATIAVDMPIGLPDRLEGPGRACEVAVRRLLGERQSSVFTTPARLAVMQEDYRRACEEAAARSTPPRKVSRQTFALFPRIREIDALLRSRPDLRARVFETHPEVCFAAMNADQPARLPKKIRGQPNPAGLAERLELLARAGLPPSLLERVRKLPARAAMDDFLDACACFWTAGRLARGIARCWPEEPPRDAFGLEMAIRA</sequence>
<evidence type="ECO:0000313" key="1">
    <source>
        <dbReference type="EMBL" id="TCT03694.1"/>
    </source>
</evidence>
<dbReference type="Proteomes" id="UP000295678">
    <property type="component" value="Unassembled WGS sequence"/>
</dbReference>
<proteinExistence type="predicted"/>
<comment type="caution">
    <text evidence="1">The sequence shown here is derived from an EMBL/GenBank/DDBJ whole genome shotgun (WGS) entry which is preliminary data.</text>
</comment>
<gene>
    <name evidence="1" type="ORF">EDC22_11834</name>
</gene>
<accession>A0A4R3LSY0</accession>